<dbReference type="InterPro" id="IPR050528">
    <property type="entry name" value="L-type_Lectin-RKs"/>
</dbReference>
<dbReference type="PROSITE" id="PS00308">
    <property type="entry name" value="LECTIN_LEGUME_ALPHA"/>
    <property type="match status" value="1"/>
</dbReference>
<evidence type="ECO:0000313" key="22">
    <source>
        <dbReference type="Proteomes" id="UP000585474"/>
    </source>
</evidence>
<reference evidence="22" key="1">
    <citation type="submission" date="2019-07" db="EMBL/GenBank/DDBJ databases">
        <title>De Novo Assembly of kiwifruit Actinidia rufa.</title>
        <authorList>
            <person name="Sugita-Konishi S."/>
            <person name="Sato K."/>
            <person name="Mori E."/>
            <person name="Abe Y."/>
            <person name="Kisaki G."/>
            <person name="Hamano K."/>
            <person name="Suezawa K."/>
            <person name="Otani M."/>
            <person name="Fukuda T."/>
            <person name="Manabe T."/>
            <person name="Gomi K."/>
            <person name="Tabuchi M."/>
            <person name="Akimitsu K."/>
            <person name="Kataoka I."/>
        </authorList>
    </citation>
    <scope>NUCLEOTIDE SEQUENCE [LARGE SCALE GENOMIC DNA]</scope>
    <source>
        <strain evidence="22">cv. Fuchu</strain>
    </source>
</reference>
<evidence type="ECO:0000256" key="15">
    <source>
        <dbReference type="ARBA" id="ARBA00023180"/>
    </source>
</evidence>
<dbReference type="GO" id="GO:0004672">
    <property type="term" value="F:protein kinase activity"/>
    <property type="evidence" value="ECO:0007669"/>
    <property type="project" value="InterPro"/>
</dbReference>
<keyword evidence="9 16" id="KW-0547">Nucleotide-binding</keyword>
<evidence type="ECO:0000256" key="10">
    <source>
        <dbReference type="ARBA" id="ARBA00022777"/>
    </source>
</evidence>
<comment type="subcellular location">
    <subcellularLocation>
        <location evidence="1">Cell membrane</location>
        <topology evidence="1">Single-pass type I membrane protein</topology>
    </subcellularLocation>
</comment>
<dbReference type="InterPro" id="IPR001220">
    <property type="entry name" value="Legume_lectin_dom"/>
</dbReference>
<evidence type="ECO:0000256" key="6">
    <source>
        <dbReference type="ARBA" id="ARBA00022692"/>
    </source>
</evidence>
<keyword evidence="8 21" id="KW-0430">Lectin</keyword>
<evidence type="ECO:0000256" key="9">
    <source>
        <dbReference type="ARBA" id="ARBA00022741"/>
    </source>
</evidence>
<dbReference type="PANTHER" id="PTHR27007">
    <property type="match status" value="1"/>
</dbReference>
<dbReference type="InterPro" id="IPR017441">
    <property type="entry name" value="Protein_kinase_ATP_BS"/>
</dbReference>
<dbReference type="GO" id="GO:0005886">
    <property type="term" value="C:plasma membrane"/>
    <property type="evidence" value="ECO:0007669"/>
    <property type="project" value="UniProtKB-SubCell"/>
</dbReference>
<comment type="similarity">
    <text evidence="3">In the C-terminal section; belongs to the protein kinase superfamily. Ser/Thr protein kinase family.</text>
</comment>
<protein>
    <submittedName>
        <fullName evidence="21">Concanavalin A-like lectin protein kinase family protein</fullName>
    </submittedName>
</protein>
<feature type="transmembrane region" description="Helical" evidence="18">
    <location>
        <begin position="278"/>
        <end position="301"/>
    </location>
</feature>
<proteinExistence type="inferred from homology"/>
<dbReference type="PROSITE" id="PS00108">
    <property type="entry name" value="PROTEIN_KINASE_ST"/>
    <property type="match status" value="1"/>
</dbReference>
<feature type="signal peptide" evidence="19">
    <location>
        <begin position="1"/>
        <end position="25"/>
    </location>
</feature>
<dbReference type="InterPro" id="IPR013320">
    <property type="entry name" value="ConA-like_dom_sf"/>
</dbReference>
<keyword evidence="4" id="KW-1003">Cell membrane</keyword>
<keyword evidence="12 18" id="KW-1133">Transmembrane helix</keyword>
<dbReference type="PROSITE" id="PS00107">
    <property type="entry name" value="PROTEIN_KINASE_ATP"/>
    <property type="match status" value="1"/>
</dbReference>
<keyword evidence="10 21" id="KW-0418">Kinase</keyword>
<evidence type="ECO:0000256" key="3">
    <source>
        <dbReference type="ARBA" id="ARBA00010217"/>
    </source>
</evidence>
<dbReference type="PROSITE" id="PS50011">
    <property type="entry name" value="PROTEIN_KINASE_DOM"/>
    <property type="match status" value="1"/>
</dbReference>
<keyword evidence="14" id="KW-0675">Receptor</keyword>
<dbReference type="SMART" id="SM00220">
    <property type="entry name" value="S_TKc"/>
    <property type="match status" value="1"/>
</dbReference>
<dbReference type="FunFam" id="1.10.510.10:FF:000240">
    <property type="entry name" value="Lectin-domain containing receptor kinase A4.3"/>
    <property type="match status" value="1"/>
</dbReference>
<comment type="similarity">
    <text evidence="2">In the N-terminal section; belongs to the leguminous lectin family.</text>
</comment>
<feature type="region of interest" description="Disordered" evidence="17">
    <location>
        <begin position="594"/>
        <end position="643"/>
    </location>
</feature>
<keyword evidence="15" id="KW-0325">Glycoprotein</keyword>
<dbReference type="InterPro" id="IPR000719">
    <property type="entry name" value="Prot_kinase_dom"/>
</dbReference>
<dbReference type="SUPFAM" id="SSF49899">
    <property type="entry name" value="Concanavalin A-like lectins/glucanases"/>
    <property type="match status" value="1"/>
</dbReference>
<feature type="binding site" evidence="16">
    <location>
        <position position="371"/>
    </location>
    <ligand>
        <name>ATP</name>
        <dbReference type="ChEBI" id="CHEBI:30616"/>
    </ligand>
</feature>
<organism evidence="21 22">
    <name type="scientific">Actinidia rufa</name>
    <dbReference type="NCBI Taxonomy" id="165716"/>
    <lineage>
        <taxon>Eukaryota</taxon>
        <taxon>Viridiplantae</taxon>
        <taxon>Streptophyta</taxon>
        <taxon>Embryophyta</taxon>
        <taxon>Tracheophyta</taxon>
        <taxon>Spermatophyta</taxon>
        <taxon>Magnoliopsida</taxon>
        <taxon>eudicotyledons</taxon>
        <taxon>Gunneridae</taxon>
        <taxon>Pentapetalae</taxon>
        <taxon>asterids</taxon>
        <taxon>Ericales</taxon>
        <taxon>Actinidiaceae</taxon>
        <taxon>Actinidia</taxon>
    </lineage>
</organism>
<dbReference type="Pfam" id="PF00069">
    <property type="entry name" value="Pkinase"/>
    <property type="match status" value="1"/>
</dbReference>
<dbReference type="AlphaFoldDB" id="A0A7J0DFY6"/>
<dbReference type="Proteomes" id="UP000585474">
    <property type="component" value="Unassembled WGS sequence"/>
</dbReference>
<dbReference type="Gene3D" id="2.60.120.200">
    <property type="match status" value="1"/>
</dbReference>
<dbReference type="CDD" id="cd06899">
    <property type="entry name" value="lectin_legume_LecRK_Arcelin_ConA"/>
    <property type="match status" value="1"/>
</dbReference>
<feature type="domain" description="Protein kinase" evidence="20">
    <location>
        <begin position="254"/>
        <end position="570"/>
    </location>
</feature>
<evidence type="ECO:0000256" key="2">
    <source>
        <dbReference type="ARBA" id="ARBA00008536"/>
    </source>
</evidence>
<evidence type="ECO:0000256" key="14">
    <source>
        <dbReference type="ARBA" id="ARBA00023170"/>
    </source>
</evidence>
<comment type="caution">
    <text evidence="21">The sequence shown here is derived from an EMBL/GenBank/DDBJ whole genome shotgun (WGS) entry which is preliminary data.</text>
</comment>
<evidence type="ECO:0000256" key="5">
    <source>
        <dbReference type="ARBA" id="ARBA00022679"/>
    </source>
</evidence>
<keyword evidence="13 18" id="KW-0472">Membrane</keyword>
<keyword evidence="6 18" id="KW-0812">Transmembrane</keyword>
<evidence type="ECO:0000256" key="8">
    <source>
        <dbReference type="ARBA" id="ARBA00022734"/>
    </source>
</evidence>
<dbReference type="SUPFAM" id="SSF56112">
    <property type="entry name" value="Protein kinase-like (PK-like)"/>
    <property type="match status" value="1"/>
</dbReference>
<evidence type="ECO:0000256" key="13">
    <source>
        <dbReference type="ARBA" id="ARBA00023136"/>
    </source>
</evidence>
<dbReference type="Gene3D" id="1.10.510.10">
    <property type="entry name" value="Transferase(Phosphotransferase) domain 1"/>
    <property type="match status" value="1"/>
</dbReference>
<dbReference type="GO" id="GO:0005524">
    <property type="term" value="F:ATP binding"/>
    <property type="evidence" value="ECO:0007669"/>
    <property type="project" value="UniProtKB-UniRule"/>
</dbReference>
<name>A0A7J0DFY6_9ERIC</name>
<evidence type="ECO:0000256" key="16">
    <source>
        <dbReference type="PROSITE-ProRule" id="PRU10141"/>
    </source>
</evidence>
<dbReference type="OrthoDB" id="842456at2759"/>
<evidence type="ECO:0000256" key="4">
    <source>
        <dbReference type="ARBA" id="ARBA00022475"/>
    </source>
</evidence>
<dbReference type="Pfam" id="PF00139">
    <property type="entry name" value="Lectin_legB"/>
    <property type="match status" value="1"/>
</dbReference>
<evidence type="ECO:0000256" key="7">
    <source>
        <dbReference type="ARBA" id="ARBA00022729"/>
    </source>
</evidence>
<dbReference type="InterPro" id="IPR008271">
    <property type="entry name" value="Ser/Thr_kinase_AS"/>
</dbReference>
<keyword evidence="7 19" id="KW-0732">Signal</keyword>
<evidence type="ECO:0000256" key="18">
    <source>
        <dbReference type="SAM" id="Phobius"/>
    </source>
</evidence>
<keyword evidence="5" id="KW-0808">Transferase</keyword>
<evidence type="ECO:0000313" key="21">
    <source>
        <dbReference type="EMBL" id="GFS34525.1"/>
    </source>
</evidence>
<gene>
    <name evidence="21" type="ORF">Acr_00g0034440</name>
</gene>
<keyword evidence="11 16" id="KW-0067">ATP-binding</keyword>
<dbReference type="GO" id="GO:0030246">
    <property type="term" value="F:carbohydrate binding"/>
    <property type="evidence" value="ECO:0007669"/>
    <property type="project" value="UniProtKB-KW"/>
</dbReference>
<dbReference type="EMBL" id="BJWL01000212">
    <property type="protein sequence ID" value="GFS34525.1"/>
    <property type="molecule type" value="Genomic_DNA"/>
</dbReference>
<dbReference type="InterPro" id="IPR000985">
    <property type="entry name" value="Lectin_LegA_CS"/>
</dbReference>
<evidence type="ECO:0000256" key="1">
    <source>
        <dbReference type="ARBA" id="ARBA00004251"/>
    </source>
</evidence>
<evidence type="ECO:0000256" key="11">
    <source>
        <dbReference type="ARBA" id="ARBA00022840"/>
    </source>
</evidence>
<evidence type="ECO:0000256" key="12">
    <source>
        <dbReference type="ARBA" id="ARBA00022989"/>
    </source>
</evidence>
<feature type="chain" id="PRO_5029657715" evidence="19">
    <location>
        <begin position="26"/>
        <end position="643"/>
    </location>
</feature>
<evidence type="ECO:0000256" key="17">
    <source>
        <dbReference type="SAM" id="MobiDB-lite"/>
    </source>
</evidence>
<keyword evidence="22" id="KW-1185">Reference proteome</keyword>
<accession>A0A7J0DFY6</accession>
<evidence type="ECO:0000259" key="20">
    <source>
        <dbReference type="PROSITE" id="PS50011"/>
    </source>
</evidence>
<feature type="compositionally biased region" description="Low complexity" evidence="17">
    <location>
        <begin position="594"/>
        <end position="634"/>
    </location>
</feature>
<dbReference type="InterPro" id="IPR011009">
    <property type="entry name" value="Kinase-like_dom_sf"/>
</dbReference>
<sequence length="643" mass="70964">MIASSFFFSFFSFFFFCLIIPCANPLHFNLPYIVPSDSLPINCTGDANISIQGIQVTPDPGHDYSNSSSWKWKVGRATYNQPLWLWDKASGKLTDFTTNFSFVIHGNNYGEGLAFFLAPNGSNIPSNSAGGGLGLVSGNQTGEFVAVKFDTYRNTWEGGLPINHVGININSRTSVATEQWWSNITYGKTNDAWINYNSSTKNLSVVFTGFENNSVLLQHLYYIVDLRAHLPEWVTFGFSASTSEYYEKHSVKSWEFSSSLGADRDENMKAEEKSKTGLVVGLSVGGGVLVIGVALICFGVWKKGRGRKKDELRSQSMDEEFKKGTGARKFSYDELFLATKKFAEEEKLGMGGFGGVYRGFLSELNSFVAVKRVSSGSKQGLKDLLTWGVRYKIAQGLASALFYLHEEWEQCVVHRDIKSSNLMLDSNFNAKLGDFGLARLVDHEQEAPTTDVAGTRGYMAPEYLITGKASKESDVYSFGVVALEIACGRRPIESKAQQNQINMVKWVWELYGTGRLFEAADARLSAGFDEQQMKHLMIVGLWCAHPDYLMRPTIRQSILVLNFEAPLPILPTEMPPLNLPGSSFSSSYYGIGSGSSQVQSSIHSDNSNNSSKLPQSSQVSSSSSSSYYGTGSRSMPSSAFKPQ</sequence>
<evidence type="ECO:0000256" key="19">
    <source>
        <dbReference type="SAM" id="SignalP"/>
    </source>
</evidence>
<dbReference type="GO" id="GO:0002229">
    <property type="term" value="P:defense response to oomycetes"/>
    <property type="evidence" value="ECO:0007669"/>
    <property type="project" value="UniProtKB-ARBA"/>
</dbReference>